<evidence type="ECO:0000313" key="3">
    <source>
        <dbReference type="Proteomes" id="UP000027190"/>
    </source>
</evidence>
<dbReference type="EMBL" id="AWFG01000096">
    <property type="protein sequence ID" value="KCZ53529.1"/>
    <property type="molecule type" value="Genomic_DNA"/>
</dbReference>
<comment type="caution">
    <text evidence="2">The sequence shown here is derived from an EMBL/GenBank/DDBJ whole genome shotgun (WGS) entry which is preliminary data.</text>
</comment>
<dbReference type="InterPro" id="IPR050229">
    <property type="entry name" value="GlpE_sulfurtransferase"/>
</dbReference>
<evidence type="ECO:0000313" key="2">
    <source>
        <dbReference type="EMBL" id="KCZ53529.1"/>
    </source>
</evidence>
<protein>
    <recommendedName>
        <fullName evidence="1">Rhodanese domain-containing protein</fullName>
    </recommendedName>
</protein>
<dbReference type="PANTHER" id="PTHR43031">
    <property type="entry name" value="FAD-DEPENDENT OXIDOREDUCTASE"/>
    <property type="match status" value="1"/>
</dbReference>
<sequence>MGLGGVAMADIETLSADTAYQMSQKGELVLIDVRTPSEWAMTGMPRDSVGATLQDTDFVARARGAVLGDLDQPVAVICKSGTRSTSAAQKLVSEGFGHVFNITEGMAGHLGAGDGWIKRGLPTDPFNPPDR</sequence>
<reference evidence="2 3" key="1">
    <citation type="journal article" date="2014" name="Antonie Van Leeuwenhoek">
        <title>Hyphomonas beringensis sp. nov. and Hyphomonas chukchiensis sp. nov., isolated from surface seawater of the Bering Sea and Chukchi Sea.</title>
        <authorList>
            <person name="Li C."/>
            <person name="Lai Q."/>
            <person name="Li G."/>
            <person name="Dong C."/>
            <person name="Wang J."/>
            <person name="Liao Y."/>
            <person name="Shao Z."/>
        </authorList>
    </citation>
    <scope>NUCLEOTIDE SEQUENCE [LARGE SCALE GENOMIC DNA]</scope>
    <source>
        <strain evidence="2 3">BH-BN04-4</strain>
    </source>
</reference>
<dbReference type="Pfam" id="PF00581">
    <property type="entry name" value="Rhodanese"/>
    <property type="match status" value="1"/>
</dbReference>
<dbReference type="eggNOG" id="COG0607">
    <property type="taxonomic scope" value="Bacteria"/>
</dbReference>
<evidence type="ECO:0000259" key="1">
    <source>
        <dbReference type="PROSITE" id="PS50206"/>
    </source>
</evidence>
<dbReference type="SUPFAM" id="SSF52821">
    <property type="entry name" value="Rhodanese/Cell cycle control phosphatase"/>
    <property type="match status" value="1"/>
</dbReference>
<organism evidence="2 3">
    <name type="scientific">Hyphomonas chukchiensis</name>
    <dbReference type="NCBI Taxonomy" id="1280947"/>
    <lineage>
        <taxon>Bacteria</taxon>
        <taxon>Pseudomonadati</taxon>
        <taxon>Pseudomonadota</taxon>
        <taxon>Alphaproteobacteria</taxon>
        <taxon>Hyphomonadales</taxon>
        <taxon>Hyphomonadaceae</taxon>
        <taxon>Hyphomonas</taxon>
    </lineage>
</organism>
<dbReference type="Proteomes" id="UP000027190">
    <property type="component" value="Unassembled WGS sequence"/>
</dbReference>
<dbReference type="Gene3D" id="3.40.250.10">
    <property type="entry name" value="Rhodanese-like domain"/>
    <property type="match status" value="1"/>
</dbReference>
<dbReference type="STRING" id="1280947.HY30_11190"/>
<feature type="domain" description="Rhodanese" evidence="1">
    <location>
        <begin position="24"/>
        <end position="118"/>
    </location>
</feature>
<keyword evidence="3" id="KW-1185">Reference proteome</keyword>
<dbReference type="PROSITE" id="PS50206">
    <property type="entry name" value="RHODANESE_3"/>
    <property type="match status" value="1"/>
</dbReference>
<proteinExistence type="predicted"/>
<dbReference type="SMART" id="SM00450">
    <property type="entry name" value="RHOD"/>
    <property type="match status" value="1"/>
</dbReference>
<dbReference type="PANTHER" id="PTHR43031:SF1">
    <property type="entry name" value="PYRIDINE NUCLEOTIDE-DISULPHIDE OXIDOREDUCTASE"/>
    <property type="match status" value="1"/>
</dbReference>
<dbReference type="PATRIC" id="fig|1280947.3.peg.3692"/>
<dbReference type="InterPro" id="IPR001763">
    <property type="entry name" value="Rhodanese-like_dom"/>
</dbReference>
<gene>
    <name evidence="2" type="ORF">HY30_11190</name>
</gene>
<dbReference type="AlphaFoldDB" id="A0A062UA82"/>
<name>A0A062UA82_9PROT</name>
<accession>A0A062UA82</accession>
<dbReference type="InterPro" id="IPR036873">
    <property type="entry name" value="Rhodanese-like_dom_sf"/>
</dbReference>